<dbReference type="EMBL" id="MF377440">
    <property type="protein sequence ID" value="ASR77965.1"/>
    <property type="molecule type" value="Genomic_DNA"/>
</dbReference>
<keyword evidence="1" id="KW-1133">Transmembrane helix</keyword>
<dbReference type="Proteomes" id="UP000221307">
    <property type="component" value="Segment"/>
</dbReference>
<accession>A0A222Z301</accession>
<name>A0A222Z301_9CAUD</name>
<proteinExistence type="predicted"/>
<keyword evidence="3" id="KW-1185">Reference proteome</keyword>
<organism evidence="2 3">
    <name type="scientific">Mycobacterium phage Bella96</name>
    <dbReference type="NCBI Taxonomy" id="2024005"/>
    <lineage>
        <taxon>Viruses</taxon>
        <taxon>Duplodnaviria</taxon>
        <taxon>Heunggongvirae</taxon>
        <taxon>Uroviricota</taxon>
        <taxon>Caudoviricetes</taxon>
        <taxon>Weiservirinae</taxon>
        <taxon>Anayavirus</taxon>
        <taxon>Anayavirus bella96</taxon>
    </lineage>
</organism>
<keyword evidence="1" id="KW-0472">Membrane</keyword>
<protein>
    <submittedName>
        <fullName evidence="2">Uncharacterized protein</fullName>
    </submittedName>
</protein>
<keyword evidence="1" id="KW-0812">Transmembrane</keyword>
<reference evidence="2 3" key="1">
    <citation type="submission" date="2017-06" db="EMBL/GenBank/DDBJ databases">
        <authorList>
            <person name="Fischman H.D."/>
            <person name="Belyk K.J."/>
            <person name="Conroy J.L."/>
            <person name="Cushman K.B."/>
            <person name="Elliott M.P."/>
            <person name="Fifer J.B."/>
            <person name="Gitter S.R."/>
            <person name="Gutting A.L."/>
            <person name="Kain E.J."/>
            <person name="Kosiba D.J."/>
            <person name="Lee S.R."/>
            <person name="Nguyen K.P."/>
            <person name="Parliament N.D."/>
            <person name="Reitsma H.S."/>
            <person name="Sievers M.T."/>
            <person name="Talaga S.L."/>
            <person name="Versluis P."/>
            <person name="Yoon Y.C."/>
            <person name="Stukey J."/>
            <person name="Best A."/>
            <person name="Garlena R.A."/>
            <person name="Russell D.A."/>
            <person name="Pope W.H."/>
            <person name="Jacobs-Sera D."/>
            <person name="Hendrix R.W."/>
            <person name="Hatfull G.F."/>
        </authorList>
    </citation>
    <scope>NUCLEOTIDE SEQUENCE [LARGE SCALE GENOMIC DNA]</scope>
</reference>
<evidence type="ECO:0000313" key="3">
    <source>
        <dbReference type="Proteomes" id="UP000221307"/>
    </source>
</evidence>
<evidence type="ECO:0000313" key="2">
    <source>
        <dbReference type="EMBL" id="ASR77965.1"/>
    </source>
</evidence>
<feature type="transmembrane region" description="Helical" evidence="1">
    <location>
        <begin position="12"/>
        <end position="29"/>
    </location>
</feature>
<gene>
    <name evidence="2" type="ORF">SEA_BELLA96_33</name>
</gene>
<evidence type="ECO:0000256" key="1">
    <source>
        <dbReference type="SAM" id="Phobius"/>
    </source>
</evidence>
<sequence length="114" mass="12412">MSMSDLMTGETVGMIAGSSVLSGAVGALLSRRRDNFKTLTDALIKRVTDLEGRVDTVESKLDAEQTAHEHTRRLLVQSEALLAAARAFIRTVMRWGAGDRVEPMPTPPDEVMAE</sequence>